<evidence type="ECO:0000313" key="1">
    <source>
        <dbReference type="EMBL" id="NGO76238.1"/>
    </source>
</evidence>
<comment type="caution">
    <text evidence="1">The sequence shown here is derived from an EMBL/GenBank/DDBJ whole genome shotgun (WGS) entry which is preliminary data.</text>
</comment>
<dbReference type="CDD" id="cd03801">
    <property type="entry name" value="GT4_PimA-like"/>
    <property type="match status" value="1"/>
</dbReference>
<dbReference type="SUPFAM" id="SSF53756">
    <property type="entry name" value="UDP-Glycosyltransferase/glycogen phosphorylase"/>
    <property type="match status" value="1"/>
</dbReference>
<gene>
    <name evidence="1" type="ORF">G6045_11245</name>
</gene>
<keyword evidence="1" id="KW-0808">Transferase</keyword>
<dbReference type="InterPro" id="IPR050194">
    <property type="entry name" value="Glycosyltransferase_grp1"/>
</dbReference>
<accession>A0A6G4XFR1</accession>
<dbReference type="Gene3D" id="3.40.50.2000">
    <property type="entry name" value="Glycogen Phosphorylase B"/>
    <property type="match status" value="2"/>
</dbReference>
<keyword evidence="2" id="KW-1185">Reference proteome</keyword>
<organism evidence="1 2">
    <name type="scientific">Streptomyces mesophilus</name>
    <dbReference type="NCBI Taxonomy" id="1775132"/>
    <lineage>
        <taxon>Bacteria</taxon>
        <taxon>Bacillati</taxon>
        <taxon>Actinomycetota</taxon>
        <taxon>Actinomycetes</taxon>
        <taxon>Kitasatosporales</taxon>
        <taxon>Streptomycetaceae</taxon>
        <taxon>Streptomyces</taxon>
    </lineage>
</organism>
<reference evidence="1 2" key="1">
    <citation type="submission" date="2020-02" db="EMBL/GenBank/DDBJ databases">
        <title>Whole-genome analyses of novel actinobacteria.</title>
        <authorList>
            <person name="Sahin N."/>
            <person name="Tokatli A."/>
        </authorList>
    </citation>
    <scope>NUCLEOTIDE SEQUENCE [LARGE SCALE GENOMIC DNA]</scope>
    <source>
        <strain evidence="1 2">YC504</strain>
    </source>
</reference>
<dbReference type="RefSeq" id="WP_165331738.1">
    <property type="nucleotide sequence ID" value="NZ_JAAKZW010000030.1"/>
</dbReference>
<dbReference type="PANTHER" id="PTHR45947:SF3">
    <property type="entry name" value="SULFOQUINOVOSYL TRANSFERASE SQD2"/>
    <property type="match status" value="1"/>
</dbReference>
<evidence type="ECO:0000313" key="2">
    <source>
        <dbReference type="Proteomes" id="UP000481109"/>
    </source>
</evidence>
<dbReference type="PANTHER" id="PTHR45947">
    <property type="entry name" value="SULFOQUINOVOSYL TRANSFERASE SQD2"/>
    <property type="match status" value="1"/>
</dbReference>
<dbReference type="GO" id="GO:0016757">
    <property type="term" value="F:glycosyltransferase activity"/>
    <property type="evidence" value="ECO:0007669"/>
    <property type="project" value="TreeGrafter"/>
</dbReference>
<dbReference type="AlphaFoldDB" id="A0A6G4XFR1"/>
<sequence>MTKPRIAYVLPYLTAYRLPFLEHLGRELDGRGVGLTVAHGRASGISVARGDELRMPGAVELRQRRIEIHGRELLWHHGLGELARTHDALVVPQSLHNLRVYPLLARRRVPVGLWGHGHTHVSAHTGVEHRAKAGLTRRADWFFAYTEAGGQYARQAGVPADRITVVQNTLDATALTAARDRVCEAQAQALRERYGLTAGRTGLFIGAVDELKRIPFLLDAAERIAARLPGFRLLVAGTGEQRALVESCPSAVYVGPVDAEGKARLGAVSDVLLMPGAVGLCAVDSFALRTPLVTTPWRYHGPEFGYLEHGRNALVVDDPAYADEVVELLCRPRELARLRRACRCDAQRYTVEEMAVRFARGAEGLLALTGQRRRLRPTPQPVQ</sequence>
<proteinExistence type="predicted"/>
<name>A0A6G4XFR1_9ACTN</name>
<dbReference type="Proteomes" id="UP000481109">
    <property type="component" value="Unassembled WGS sequence"/>
</dbReference>
<protein>
    <submittedName>
        <fullName evidence="1">Glycosyltransferase family 4 protein</fullName>
    </submittedName>
</protein>
<dbReference type="EMBL" id="JAAKZW010000030">
    <property type="protein sequence ID" value="NGO76238.1"/>
    <property type="molecule type" value="Genomic_DNA"/>
</dbReference>
<dbReference type="Pfam" id="PF13692">
    <property type="entry name" value="Glyco_trans_1_4"/>
    <property type="match status" value="1"/>
</dbReference>